<dbReference type="Pfam" id="PF01061">
    <property type="entry name" value="ABC2_membrane"/>
    <property type="match status" value="1"/>
</dbReference>
<keyword evidence="8 9" id="KW-0472">Membrane</keyword>
<feature type="transmembrane region" description="Helical" evidence="9">
    <location>
        <begin position="173"/>
        <end position="197"/>
    </location>
</feature>
<dbReference type="InterPro" id="IPR013525">
    <property type="entry name" value="ABC2_TM"/>
</dbReference>
<keyword evidence="7 9" id="KW-1133">Transmembrane helix</keyword>
<feature type="transmembrane region" description="Helical" evidence="9">
    <location>
        <begin position="267"/>
        <end position="288"/>
    </location>
</feature>
<dbReference type="Proteomes" id="UP001575652">
    <property type="component" value="Unassembled WGS sequence"/>
</dbReference>
<feature type="transmembrane region" description="Helical" evidence="9">
    <location>
        <begin position="209"/>
        <end position="227"/>
    </location>
</feature>
<comment type="caution">
    <text evidence="11">The sequence shown here is derived from an EMBL/GenBank/DDBJ whole genome shotgun (WGS) entry which is preliminary data.</text>
</comment>
<dbReference type="PANTHER" id="PTHR30413:SF8">
    <property type="entry name" value="TRANSPORT PERMEASE PROTEIN"/>
    <property type="match status" value="1"/>
</dbReference>
<dbReference type="RefSeq" id="WP_373970279.1">
    <property type="nucleotide sequence ID" value="NZ_JBHDLJ010000001.1"/>
</dbReference>
<organism evidence="11 12">
    <name type="scientific">Arthrobacter halodurans</name>
    <dbReference type="NCBI Taxonomy" id="516699"/>
    <lineage>
        <taxon>Bacteria</taxon>
        <taxon>Bacillati</taxon>
        <taxon>Actinomycetota</taxon>
        <taxon>Actinomycetes</taxon>
        <taxon>Micrococcales</taxon>
        <taxon>Micrococcaceae</taxon>
        <taxon>Arthrobacter</taxon>
    </lineage>
</organism>
<evidence type="ECO:0000256" key="4">
    <source>
        <dbReference type="ARBA" id="ARBA00022475"/>
    </source>
</evidence>
<feature type="domain" description="ABC transmembrane type-2" evidence="10">
    <location>
        <begin position="64"/>
        <end position="288"/>
    </location>
</feature>
<protein>
    <recommendedName>
        <fullName evidence="9">Transport permease protein</fullName>
    </recommendedName>
</protein>
<evidence type="ECO:0000313" key="12">
    <source>
        <dbReference type="Proteomes" id="UP001575652"/>
    </source>
</evidence>
<reference evidence="11 12" key="1">
    <citation type="submission" date="2024-09" db="EMBL/GenBank/DDBJ databases">
        <authorList>
            <person name="Salinas-Garcia M.A."/>
            <person name="Prieme A."/>
        </authorList>
    </citation>
    <scope>NUCLEOTIDE SEQUENCE [LARGE SCALE GENOMIC DNA]</scope>
    <source>
        <strain evidence="11 12">DSM 21081</strain>
    </source>
</reference>
<keyword evidence="3 9" id="KW-0813">Transport</keyword>
<evidence type="ECO:0000256" key="6">
    <source>
        <dbReference type="ARBA" id="ARBA00022692"/>
    </source>
</evidence>
<dbReference type="InterPro" id="IPR047817">
    <property type="entry name" value="ABC2_TM_bact-type"/>
</dbReference>
<comment type="similarity">
    <text evidence="2 9">Belongs to the ABC-2 integral membrane protein family.</text>
</comment>
<dbReference type="EMBL" id="JBHDLJ010000001">
    <property type="protein sequence ID" value="MFB0833111.1"/>
    <property type="molecule type" value="Genomic_DNA"/>
</dbReference>
<feature type="transmembrane region" description="Helical" evidence="9">
    <location>
        <begin position="149"/>
        <end position="167"/>
    </location>
</feature>
<comment type="caution">
    <text evidence="9">Lacks conserved residue(s) required for the propagation of feature annotation.</text>
</comment>
<evidence type="ECO:0000313" key="11">
    <source>
        <dbReference type="EMBL" id="MFB0833111.1"/>
    </source>
</evidence>
<dbReference type="PROSITE" id="PS51012">
    <property type="entry name" value="ABC_TM2"/>
    <property type="match status" value="1"/>
</dbReference>
<proteinExistence type="inferred from homology"/>
<evidence type="ECO:0000259" key="10">
    <source>
        <dbReference type="PROSITE" id="PS51012"/>
    </source>
</evidence>
<dbReference type="PANTHER" id="PTHR30413">
    <property type="entry name" value="INNER MEMBRANE TRANSPORT PERMEASE"/>
    <property type="match status" value="1"/>
</dbReference>
<evidence type="ECO:0000256" key="9">
    <source>
        <dbReference type="RuleBase" id="RU361157"/>
    </source>
</evidence>
<evidence type="ECO:0000256" key="1">
    <source>
        <dbReference type="ARBA" id="ARBA00004429"/>
    </source>
</evidence>
<evidence type="ECO:0000256" key="3">
    <source>
        <dbReference type="ARBA" id="ARBA00022448"/>
    </source>
</evidence>
<name>A0ABV4UJM3_9MICC</name>
<keyword evidence="12" id="KW-1185">Reference proteome</keyword>
<gene>
    <name evidence="11" type="ORF">ACETWP_00775</name>
</gene>
<evidence type="ECO:0000256" key="5">
    <source>
        <dbReference type="ARBA" id="ARBA00022519"/>
    </source>
</evidence>
<comment type="subcellular location">
    <subcellularLocation>
        <location evidence="1">Cell inner membrane</location>
        <topology evidence="1">Multi-pass membrane protein</topology>
    </subcellularLocation>
    <subcellularLocation>
        <location evidence="9">Cell membrane</location>
        <topology evidence="9">Multi-pass membrane protein</topology>
    </subcellularLocation>
</comment>
<evidence type="ECO:0000256" key="7">
    <source>
        <dbReference type="ARBA" id="ARBA00022989"/>
    </source>
</evidence>
<sequence>MTEQTPSGAPARETIRVAVDIDSLVRVGTRPGLGAYIKSLWSYRNFISYDAFSRLRSSISSDRLGPVWLVLTPVLNGLTYFLIFGLLLQTSRGIENFVGYLIIGVFAFQYTSKSVMGGARSIANNRKVVEAFTFPRASLPLAAVIRESFSFAPALAAMIVLILAFPPAERITWLWLLAAPILFLQMLLNLGLGLLLARLVAGTRDVLNVLTFALRIWMYASGVFYSFDRFVSHPTALAVLEANPLHQVLTMLRQVLLYGEAPALGQWGVLGGWAVGALVVGFVVFWSAEETYSRESK</sequence>
<accession>A0ABV4UJM3</accession>
<keyword evidence="4 9" id="KW-1003">Cell membrane</keyword>
<evidence type="ECO:0000256" key="8">
    <source>
        <dbReference type="ARBA" id="ARBA00023136"/>
    </source>
</evidence>
<evidence type="ECO:0000256" key="2">
    <source>
        <dbReference type="ARBA" id="ARBA00007783"/>
    </source>
</evidence>
<feature type="transmembrane region" description="Helical" evidence="9">
    <location>
        <begin position="64"/>
        <end position="88"/>
    </location>
</feature>
<keyword evidence="5" id="KW-0997">Cell inner membrane</keyword>
<keyword evidence="6 9" id="KW-0812">Transmembrane</keyword>